<feature type="transmembrane region" description="Helical" evidence="1">
    <location>
        <begin position="177"/>
        <end position="193"/>
    </location>
</feature>
<gene>
    <name evidence="3" type="ORF">ACFPK1_19815</name>
</gene>
<dbReference type="GO" id="GO:0016746">
    <property type="term" value="F:acyltransferase activity"/>
    <property type="evidence" value="ECO:0007669"/>
    <property type="project" value="UniProtKB-KW"/>
</dbReference>
<keyword evidence="1" id="KW-1133">Transmembrane helix</keyword>
<feature type="transmembrane region" description="Helical" evidence="1">
    <location>
        <begin position="143"/>
        <end position="165"/>
    </location>
</feature>
<name>A0ABV9ZID8_9PSEU</name>
<keyword evidence="1" id="KW-0812">Transmembrane</keyword>
<evidence type="ECO:0000313" key="4">
    <source>
        <dbReference type="Proteomes" id="UP001596175"/>
    </source>
</evidence>
<evidence type="ECO:0000259" key="2">
    <source>
        <dbReference type="Pfam" id="PF01757"/>
    </source>
</evidence>
<feature type="transmembrane region" description="Helical" evidence="1">
    <location>
        <begin position="70"/>
        <end position="93"/>
    </location>
</feature>
<dbReference type="RefSeq" id="WP_378022663.1">
    <property type="nucleotide sequence ID" value="NZ_JBHSKG010000011.1"/>
</dbReference>
<proteinExistence type="predicted"/>
<keyword evidence="3" id="KW-0012">Acyltransferase</keyword>
<feature type="transmembrane region" description="Helical" evidence="1">
    <location>
        <begin position="344"/>
        <end position="361"/>
    </location>
</feature>
<feature type="domain" description="Acyltransferase 3" evidence="2">
    <location>
        <begin position="30"/>
        <end position="359"/>
    </location>
</feature>
<feature type="transmembrane region" description="Helical" evidence="1">
    <location>
        <begin position="114"/>
        <end position="137"/>
    </location>
</feature>
<reference evidence="4" key="1">
    <citation type="journal article" date="2019" name="Int. J. Syst. Evol. Microbiol.">
        <title>The Global Catalogue of Microorganisms (GCM) 10K type strain sequencing project: providing services to taxonomists for standard genome sequencing and annotation.</title>
        <authorList>
            <consortium name="The Broad Institute Genomics Platform"/>
            <consortium name="The Broad Institute Genome Sequencing Center for Infectious Disease"/>
            <person name="Wu L."/>
            <person name="Ma J."/>
        </authorList>
    </citation>
    <scope>NUCLEOTIDE SEQUENCE [LARGE SCALE GENOMIC DNA]</scope>
    <source>
        <strain evidence="4">XZYJ18</strain>
    </source>
</reference>
<keyword evidence="1" id="KW-0472">Membrane</keyword>
<feature type="transmembrane region" description="Helical" evidence="1">
    <location>
        <begin position="264"/>
        <end position="286"/>
    </location>
</feature>
<feature type="transmembrane region" description="Helical" evidence="1">
    <location>
        <begin position="32"/>
        <end position="50"/>
    </location>
</feature>
<keyword evidence="3" id="KW-0808">Transferase</keyword>
<accession>A0ABV9ZID8</accession>
<comment type="caution">
    <text evidence="3">The sequence shown here is derived from an EMBL/GenBank/DDBJ whole genome shotgun (WGS) entry which is preliminary data.</text>
</comment>
<dbReference type="Proteomes" id="UP001596175">
    <property type="component" value="Unassembled WGS sequence"/>
</dbReference>
<evidence type="ECO:0000313" key="3">
    <source>
        <dbReference type="EMBL" id="MFC5140495.1"/>
    </source>
</evidence>
<dbReference type="InterPro" id="IPR002656">
    <property type="entry name" value="Acyl_transf_3_dom"/>
</dbReference>
<keyword evidence="4" id="KW-1185">Reference proteome</keyword>
<sequence>MTTDRGDGHRAPAGVAALADATPAGRDRLVDGVRAAAIVVVILWHWVGSLTHRGADGVIVMPNPVDAVPLGWAATWALQVMPLFFVVGGFANLAGWDAAGHRAGVFLRRRARRLLAPVGVWVVLWAGVEVVATLAGAASPLVAWFPGVLTPLWFLGVYALVTALVPVTAGRHRRAPAATLGALLLVVVLAETLRRAGALPVAGVMSSALVWLLVHQLGYLWRDHGRVPGGVALAVAGVGLGSLVVATGVLGYPRSMVGANLWPTTPAVVALAVLQLGLVALLAPAADRLLRRRRPWRCVVAVNATAMTLFVWHMTGFAAVFLVVEHLGAAPGGVPDAGWVLARPFWLLAPAVVLAGLVAVFRRAELR</sequence>
<dbReference type="EMBL" id="JBHSKG010000011">
    <property type="protein sequence ID" value="MFC5140495.1"/>
    <property type="molecule type" value="Genomic_DNA"/>
</dbReference>
<feature type="transmembrane region" description="Helical" evidence="1">
    <location>
        <begin position="298"/>
        <end position="324"/>
    </location>
</feature>
<organism evidence="3 4">
    <name type="scientific">Actinomycetospora rhizophila</name>
    <dbReference type="NCBI Taxonomy" id="1416876"/>
    <lineage>
        <taxon>Bacteria</taxon>
        <taxon>Bacillati</taxon>
        <taxon>Actinomycetota</taxon>
        <taxon>Actinomycetes</taxon>
        <taxon>Pseudonocardiales</taxon>
        <taxon>Pseudonocardiaceae</taxon>
        <taxon>Actinomycetospora</taxon>
    </lineage>
</organism>
<feature type="transmembrane region" description="Helical" evidence="1">
    <location>
        <begin position="199"/>
        <end position="219"/>
    </location>
</feature>
<feature type="transmembrane region" description="Helical" evidence="1">
    <location>
        <begin position="231"/>
        <end position="252"/>
    </location>
</feature>
<protein>
    <submittedName>
        <fullName evidence="3">Acyltransferase</fullName>
        <ecNumber evidence="3">2.3.1.-</ecNumber>
    </submittedName>
</protein>
<evidence type="ECO:0000256" key="1">
    <source>
        <dbReference type="SAM" id="Phobius"/>
    </source>
</evidence>
<dbReference type="EC" id="2.3.1.-" evidence="3"/>
<dbReference type="Pfam" id="PF01757">
    <property type="entry name" value="Acyl_transf_3"/>
    <property type="match status" value="1"/>
</dbReference>